<protein>
    <submittedName>
        <fullName evidence="2">Alpha/beta hydrolase</fullName>
    </submittedName>
</protein>
<proteinExistence type="predicted"/>
<dbReference type="GO" id="GO:0016787">
    <property type="term" value="F:hydrolase activity"/>
    <property type="evidence" value="ECO:0007669"/>
    <property type="project" value="UniProtKB-KW"/>
</dbReference>
<organism evidence="2 3">
    <name type="scientific">Bacillus wiedmannii</name>
    <dbReference type="NCBI Taxonomy" id="1890302"/>
    <lineage>
        <taxon>Bacteria</taxon>
        <taxon>Bacillati</taxon>
        <taxon>Bacillota</taxon>
        <taxon>Bacilli</taxon>
        <taxon>Bacillales</taxon>
        <taxon>Bacillaceae</taxon>
        <taxon>Bacillus</taxon>
        <taxon>Bacillus cereus group</taxon>
    </lineage>
</organism>
<dbReference type="CDD" id="cd11527">
    <property type="entry name" value="NTP-PPase_dUTPase"/>
    <property type="match status" value="1"/>
</dbReference>
<dbReference type="Gene3D" id="1.20.1670.10">
    <property type="entry name" value="Type II deoxyuridine triphosphatase"/>
    <property type="match status" value="1"/>
</dbReference>
<gene>
    <name evidence="2" type="ORF">COL66_29245</name>
</gene>
<reference evidence="2 3" key="1">
    <citation type="submission" date="2017-09" db="EMBL/GenBank/DDBJ databases">
        <title>Large-scale bioinformatics analysis of Bacillus genomes uncovers conserved roles of natural products in bacterial physiology.</title>
        <authorList>
            <consortium name="Agbiome Team Llc"/>
            <person name="Bleich R.M."/>
            <person name="Grubbs K.J."/>
            <person name="Santa Maria K.C."/>
            <person name="Allen S.E."/>
            <person name="Farag S."/>
            <person name="Shank E.A."/>
            <person name="Bowers A."/>
        </authorList>
    </citation>
    <scope>NUCLEOTIDE SEQUENCE [LARGE SCALE GENOMIC DNA]</scope>
    <source>
        <strain evidence="2 3">AFS080080</strain>
    </source>
</reference>
<evidence type="ECO:0000256" key="1">
    <source>
        <dbReference type="SAM" id="MobiDB-lite"/>
    </source>
</evidence>
<dbReference type="AlphaFoldDB" id="A0A2B5I2R1"/>
<accession>A0A2B5I2R1</accession>
<comment type="caution">
    <text evidence="2">The sequence shown here is derived from an EMBL/GenBank/DDBJ whole genome shotgun (WGS) entry which is preliminary data.</text>
</comment>
<feature type="region of interest" description="Disordered" evidence="1">
    <location>
        <begin position="125"/>
        <end position="145"/>
    </location>
</feature>
<keyword evidence="2" id="KW-0378">Hydrolase</keyword>
<sequence>MFAIQYEFDQRIIRERNIDKTMDEWVMATTVAMEDEISELRNEINWKHWKNEKSVNMDRVRSEVTDLWAFLISLSIHVGMDSTDVYNEYLAKMQENHARQDGTSTKEGYAVDDPFDGIMGIPPEEYDRTGSYRQPELDFENGGVK</sequence>
<dbReference type="InterPro" id="IPR014871">
    <property type="entry name" value="dUTPase/dCTP_pyrophosphatase"/>
</dbReference>
<dbReference type="Proteomes" id="UP000223311">
    <property type="component" value="Unassembled WGS sequence"/>
</dbReference>
<dbReference type="EMBL" id="NVGE01000074">
    <property type="protein sequence ID" value="PFZ19563.1"/>
    <property type="molecule type" value="Genomic_DNA"/>
</dbReference>
<evidence type="ECO:0000313" key="2">
    <source>
        <dbReference type="EMBL" id="PFZ19563.1"/>
    </source>
</evidence>
<dbReference type="SUPFAM" id="SSF101386">
    <property type="entry name" value="all-alpha NTP pyrophosphatases"/>
    <property type="match status" value="1"/>
</dbReference>
<name>A0A2B5I2R1_9BACI</name>
<dbReference type="Pfam" id="PF08761">
    <property type="entry name" value="dUTPase_2"/>
    <property type="match status" value="1"/>
</dbReference>
<evidence type="ECO:0000313" key="3">
    <source>
        <dbReference type="Proteomes" id="UP000223311"/>
    </source>
</evidence>